<accession>A0A1H7TWL7</accession>
<reference evidence="2" key="1">
    <citation type="submission" date="2016-10" db="EMBL/GenBank/DDBJ databases">
        <authorList>
            <person name="Varghese N."/>
            <person name="Submissions S."/>
        </authorList>
    </citation>
    <scope>NUCLEOTIDE SEQUENCE [LARGE SCALE GENOMIC DNA]</scope>
    <source>
        <strain evidence="2">DSM 44675</strain>
    </source>
</reference>
<name>A0A1H7TWL7_9NOCA</name>
<dbReference type="OrthoDB" id="4870479at2"/>
<gene>
    <name evidence="1" type="ORF">SAMN05444583_116133</name>
</gene>
<sequence length="250" mass="26570">MRTVGVDLAAEPGKTAVAVIAWSGGAATLESLHLGVGNAEIVEAIRDAERTGIDSPFGWPEAFVRFLNDHDTGTLQGTNDLESRDGRRPLAMRRTDLLVRASTGLSPLSVSADRIAHVAFRCAGLLAELRESGVEAGRVEGRAVEVYPAAALLGWGLPARGYKGRVNRSALTELVTAFTGAAPWLDLGEWEWLCRESDDAFDAVVAAVVARAAALGKTELPADADRVVAEREGWIHLPNSPLATLRGARI</sequence>
<dbReference type="InterPro" id="IPR007362">
    <property type="entry name" value="DUF429"/>
</dbReference>
<dbReference type="Pfam" id="PF04250">
    <property type="entry name" value="DUF429"/>
    <property type="match status" value="1"/>
</dbReference>
<evidence type="ECO:0000313" key="2">
    <source>
        <dbReference type="Proteomes" id="UP000198677"/>
    </source>
</evidence>
<protein>
    <submittedName>
        <fullName evidence="1">Predicted nuclease (RNAse H fold)</fullName>
    </submittedName>
</protein>
<dbReference type="EMBL" id="FOAW01000016">
    <property type="protein sequence ID" value="SEL89053.1"/>
    <property type="molecule type" value="Genomic_DNA"/>
</dbReference>
<proteinExistence type="predicted"/>
<evidence type="ECO:0000313" key="1">
    <source>
        <dbReference type="EMBL" id="SEL89053.1"/>
    </source>
</evidence>
<dbReference type="RefSeq" id="WP_072754252.1">
    <property type="nucleotide sequence ID" value="NZ_FOAW01000016.1"/>
</dbReference>
<dbReference type="Proteomes" id="UP000198677">
    <property type="component" value="Unassembled WGS sequence"/>
</dbReference>
<organism evidence="1 2">
    <name type="scientific">Rhodococcus maanshanensis</name>
    <dbReference type="NCBI Taxonomy" id="183556"/>
    <lineage>
        <taxon>Bacteria</taxon>
        <taxon>Bacillati</taxon>
        <taxon>Actinomycetota</taxon>
        <taxon>Actinomycetes</taxon>
        <taxon>Mycobacteriales</taxon>
        <taxon>Nocardiaceae</taxon>
        <taxon>Rhodococcus</taxon>
    </lineage>
</organism>
<keyword evidence="2" id="KW-1185">Reference proteome</keyword>
<dbReference type="AlphaFoldDB" id="A0A1H7TWL7"/>